<accession>A0A846QM09</accession>
<gene>
    <name evidence="1" type="ORF">GGR42_000468</name>
</gene>
<proteinExistence type="predicted"/>
<protein>
    <submittedName>
        <fullName evidence="1">Uncharacterized protein</fullName>
    </submittedName>
</protein>
<dbReference type="Proteomes" id="UP000590442">
    <property type="component" value="Unassembled WGS sequence"/>
</dbReference>
<dbReference type="RefSeq" id="WP_167960444.1">
    <property type="nucleotide sequence ID" value="NZ_JAATJJ010000001.1"/>
</dbReference>
<keyword evidence="2" id="KW-1185">Reference proteome</keyword>
<dbReference type="EMBL" id="JAATJJ010000001">
    <property type="protein sequence ID" value="NJB70006.1"/>
    <property type="molecule type" value="Genomic_DNA"/>
</dbReference>
<organism evidence="1 2">
    <name type="scientific">Saonia flava</name>
    <dbReference type="NCBI Taxonomy" id="523696"/>
    <lineage>
        <taxon>Bacteria</taxon>
        <taxon>Pseudomonadati</taxon>
        <taxon>Bacteroidota</taxon>
        <taxon>Flavobacteriia</taxon>
        <taxon>Flavobacteriales</taxon>
        <taxon>Flavobacteriaceae</taxon>
        <taxon>Saonia</taxon>
    </lineage>
</organism>
<name>A0A846QM09_9FLAO</name>
<reference evidence="1 2" key="1">
    <citation type="submission" date="2020-03" db="EMBL/GenBank/DDBJ databases">
        <title>Genomic Encyclopedia of Type Strains, Phase IV (KMG-IV): sequencing the most valuable type-strain genomes for metagenomic binning, comparative biology and taxonomic classification.</title>
        <authorList>
            <person name="Goeker M."/>
        </authorList>
    </citation>
    <scope>NUCLEOTIDE SEQUENCE [LARGE SCALE GENOMIC DNA]</scope>
    <source>
        <strain evidence="1 2">DSM 29762</strain>
    </source>
</reference>
<dbReference type="AlphaFoldDB" id="A0A846QM09"/>
<sequence length="175" mass="20304">MSNYVAHIASYNKEIMRVIASVLIFLLFMGCSKSNDNDGRKDYFFYTESQIVLEDSGGNNFAKIVDGENLVFEYFFQHPDQENIADDEYSERIIFEMDASLSSFSISNTTLTEYNTYFDEYCFCGLQGSTPITFGTIKGTKIDENRWDITLNVSFEMYDETRTKEVNHRFVLTEK</sequence>
<evidence type="ECO:0000313" key="2">
    <source>
        <dbReference type="Proteomes" id="UP000590442"/>
    </source>
</evidence>
<evidence type="ECO:0000313" key="1">
    <source>
        <dbReference type="EMBL" id="NJB70006.1"/>
    </source>
</evidence>
<comment type="caution">
    <text evidence="1">The sequence shown here is derived from an EMBL/GenBank/DDBJ whole genome shotgun (WGS) entry which is preliminary data.</text>
</comment>